<dbReference type="EMBL" id="JBHRTA010000038">
    <property type="protein sequence ID" value="MFC3198996.1"/>
    <property type="molecule type" value="Genomic_DNA"/>
</dbReference>
<comment type="caution">
    <text evidence="2">The sequence shown here is derived from an EMBL/GenBank/DDBJ whole genome shotgun (WGS) entry which is preliminary data.</text>
</comment>
<accession>A0ABV7JSB4</accession>
<evidence type="ECO:0000313" key="2">
    <source>
        <dbReference type="EMBL" id="MFC3198996.1"/>
    </source>
</evidence>
<gene>
    <name evidence="2" type="ORF">ACFOET_15335</name>
</gene>
<reference evidence="3" key="1">
    <citation type="journal article" date="2019" name="Int. J. Syst. Evol. Microbiol.">
        <title>The Global Catalogue of Microorganisms (GCM) 10K type strain sequencing project: providing services to taxonomists for standard genome sequencing and annotation.</title>
        <authorList>
            <consortium name="The Broad Institute Genomics Platform"/>
            <consortium name="The Broad Institute Genome Sequencing Center for Infectious Disease"/>
            <person name="Wu L."/>
            <person name="Ma J."/>
        </authorList>
    </citation>
    <scope>NUCLEOTIDE SEQUENCE [LARGE SCALE GENOMIC DNA]</scope>
    <source>
        <strain evidence="3">KCTC 52416</strain>
    </source>
</reference>
<name>A0ABV7JSB4_9SPHI</name>
<sequence>MNRFNGLGLLVLGVALAISTKTLAQPAIDFHPFEQDAERLAVLTAPMVFQQDQAHTHHQPLPIPFFGFQKEKIIEKVYSINNKNKISIDNRYGKIRVRNWTRNEVKVSISIRTAENSERKAQEALDRVHIVESKSPNSISFKTEISASDSRWWSSLMSGGDNRALQIDYEVFVPKANALALTNRYGSIELDDRDGGVVISVAYGSLQAGRLNARENSLAITYSEATVAYLNGGDVSVRYGGFALSEADNLKLALSYTSGSEIGVVHREADISLRYSGGFEMGLGPAIRRATVAASYSGVTIRPSAGAAFQFDIAVSYGSFNYDRSRANIGSKAETNSSKSYTGFWNKAINNTVSVSSRYGEVSLR</sequence>
<feature type="chain" id="PRO_5045652193" description="Adhesin domain-containing protein" evidence="1">
    <location>
        <begin position="25"/>
        <end position="365"/>
    </location>
</feature>
<keyword evidence="1" id="KW-0732">Signal</keyword>
<proteinExistence type="predicted"/>
<feature type="signal peptide" evidence="1">
    <location>
        <begin position="1"/>
        <end position="24"/>
    </location>
</feature>
<dbReference type="RefSeq" id="WP_379024193.1">
    <property type="nucleotide sequence ID" value="NZ_JBHRTA010000038.1"/>
</dbReference>
<dbReference type="Proteomes" id="UP001595526">
    <property type="component" value="Unassembled WGS sequence"/>
</dbReference>
<evidence type="ECO:0000313" key="3">
    <source>
        <dbReference type="Proteomes" id="UP001595526"/>
    </source>
</evidence>
<evidence type="ECO:0008006" key="4">
    <source>
        <dbReference type="Google" id="ProtNLM"/>
    </source>
</evidence>
<protein>
    <recommendedName>
        <fullName evidence="4">Adhesin domain-containing protein</fullName>
    </recommendedName>
</protein>
<keyword evidence="3" id="KW-1185">Reference proteome</keyword>
<evidence type="ECO:0000256" key="1">
    <source>
        <dbReference type="SAM" id="SignalP"/>
    </source>
</evidence>
<organism evidence="2 3">
    <name type="scientific">Parapedobacter deserti</name>
    <dbReference type="NCBI Taxonomy" id="1912957"/>
    <lineage>
        <taxon>Bacteria</taxon>
        <taxon>Pseudomonadati</taxon>
        <taxon>Bacteroidota</taxon>
        <taxon>Sphingobacteriia</taxon>
        <taxon>Sphingobacteriales</taxon>
        <taxon>Sphingobacteriaceae</taxon>
        <taxon>Parapedobacter</taxon>
    </lineage>
</organism>